<name>A0A0J6S4Q9_9HYPH</name>
<evidence type="ECO:0000313" key="2">
    <source>
        <dbReference type="Proteomes" id="UP000035929"/>
    </source>
</evidence>
<gene>
    <name evidence="1" type="ORF">VP06_27445</name>
</gene>
<reference evidence="1 2" key="1">
    <citation type="submission" date="2015-03" db="EMBL/GenBank/DDBJ databases">
        <title>Genome sequencing of Methylobacterium aquaticum DSM16371 type strain.</title>
        <authorList>
            <person name="Chaudhry V."/>
            <person name="Patil P.B."/>
        </authorList>
    </citation>
    <scope>NUCLEOTIDE SEQUENCE [LARGE SCALE GENOMIC DNA]</scope>
    <source>
        <strain evidence="1 2">DSM 16371</strain>
    </source>
</reference>
<dbReference type="PATRIC" id="fig|270351.6.peg.3681"/>
<protein>
    <recommendedName>
        <fullName evidence="3">YARHG domain-containing protein</fullName>
    </recommendedName>
</protein>
<dbReference type="AlphaFoldDB" id="A0A0J6S4Q9"/>
<evidence type="ECO:0008006" key="3">
    <source>
        <dbReference type="Google" id="ProtNLM"/>
    </source>
</evidence>
<sequence length="167" mass="17836">MLIGALLAGGRAEALPPLECQDFVNFAMSAQAQYYSRGCARIPLMHANREGHFRWCLARNEAQVRADRDAKAAALQSCLVSGGPAGRPARPVAACNGLAGRYNGGASTITVASGDRIRVTVGPNRPVGVGSCRGSRLTVDFPDDRVISGFFDGRTIAWDNRTTWTKN</sequence>
<evidence type="ECO:0000313" key="1">
    <source>
        <dbReference type="EMBL" id="KMO28463.1"/>
    </source>
</evidence>
<comment type="caution">
    <text evidence="1">The sequence shown here is derived from an EMBL/GenBank/DDBJ whole genome shotgun (WGS) entry which is preliminary data.</text>
</comment>
<dbReference type="Proteomes" id="UP000035929">
    <property type="component" value="Unassembled WGS sequence"/>
</dbReference>
<accession>A0A0J6S4Q9</accession>
<dbReference type="EMBL" id="LABX01000246">
    <property type="protein sequence ID" value="KMO28463.1"/>
    <property type="molecule type" value="Genomic_DNA"/>
</dbReference>
<proteinExistence type="predicted"/>
<organism evidence="1 2">
    <name type="scientific">Methylobacterium aquaticum</name>
    <dbReference type="NCBI Taxonomy" id="270351"/>
    <lineage>
        <taxon>Bacteria</taxon>
        <taxon>Pseudomonadati</taxon>
        <taxon>Pseudomonadota</taxon>
        <taxon>Alphaproteobacteria</taxon>
        <taxon>Hyphomicrobiales</taxon>
        <taxon>Methylobacteriaceae</taxon>
        <taxon>Methylobacterium</taxon>
    </lineage>
</organism>